<dbReference type="InterPro" id="IPR011250">
    <property type="entry name" value="OMP/PagP_B-barrel"/>
</dbReference>
<protein>
    <recommendedName>
        <fullName evidence="3">Transferrin-binding protein B C-lobe/N-lobe beta barrel domain-containing protein</fullName>
    </recommendedName>
</protein>
<organism evidence="1 2">
    <name type="scientific">Flavimaricola marinus</name>
    <dbReference type="NCBI Taxonomy" id="1819565"/>
    <lineage>
        <taxon>Bacteria</taxon>
        <taxon>Pseudomonadati</taxon>
        <taxon>Pseudomonadota</taxon>
        <taxon>Alphaproteobacteria</taxon>
        <taxon>Rhodobacterales</taxon>
        <taxon>Paracoccaceae</taxon>
        <taxon>Flavimaricola</taxon>
    </lineage>
</organism>
<evidence type="ECO:0008006" key="3">
    <source>
        <dbReference type="Google" id="ProtNLM"/>
    </source>
</evidence>
<dbReference type="Gene3D" id="2.40.160.90">
    <property type="match status" value="1"/>
</dbReference>
<evidence type="ECO:0000313" key="1">
    <source>
        <dbReference type="EMBL" id="SMY07087.1"/>
    </source>
</evidence>
<gene>
    <name evidence="1" type="ORF">LOM8899_01219</name>
</gene>
<dbReference type="Proteomes" id="UP000201613">
    <property type="component" value="Unassembled WGS sequence"/>
</dbReference>
<sequence>MLRKSTSLIGTGIAMTLLGGCLGTENPDFNKQAIEAVQFVNQLEDLPATDPEMMPQDNSGNVEYRGVAAFNYDVPVTSANPGADLFADMSLTADFENNDISGSITSFNSANGNVSGTVDVTDGAIVQNLMAANGNGDIVDDGTTIALDLDLDGQFRGETGTAITGAITGSYTPEGESQGDIFGTFGVDQN</sequence>
<accession>A0A238LBH5</accession>
<dbReference type="SUPFAM" id="SSF56925">
    <property type="entry name" value="OMPA-like"/>
    <property type="match status" value="1"/>
</dbReference>
<dbReference type="OrthoDB" id="9882723at2"/>
<name>A0A238LBH5_9RHOB</name>
<evidence type="ECO:0000313" key="2">
    <source>
        <dbReference type="Proteomes" id="UP000201613"/>
    </source>
</evidence>
<dbReference type="EMBL" id="FXZK01000001">
    <property type="protein sequence ID" value="SMY07087.1"/>
    <property type="molecule type" value="Genomic_DNA"/>
</dbReference>
<reference evidence="2" key="1">
    <citation type="submission" date="2017-05" db="EMBL/GenBank/DDBJ databases">
        <authorList>
            <person name="Rodrigo-Torres L."/>
            <person name="Arahal R. D."/>
            <person name="Lucena T."/>
        </authorList>
    </citation>
    <scope>NUCLEOTIDE SEQUENCE [LARGE SCALE GENOMIC DNA]</scope>
    <source>
        <strain evidence="2">CECT 8899</strain>
    </source>
</reference>
<proteinExistence type="predicted"/>
<dbReference type="PROSITE" id="PS51257">
    <property type="entry name" value="PROKAR_LIPOPROTEIN"/>
    <property type="match status" value="1"/>
</dbReference>
<dbReference type="AlphaFoldDB" id="A0A238LBH5"/>
<keyword evidence="2" id="KW-1185">Reference proteome</keyword>
<dbReference type="RefSeq" id="WP_093991174.1">
    <property type="nucleotide sequence ID" value="NZ_FXZK01000001.1"/>
</dbReference>